<evidence type="ECO:0000313" key="2">
    <source>
        <dbReference type="EMBL" id="MBA4646132.1"/>
    </source>
</evidence>
<reference evidence="2" key="2">
    <citation type="submission" date="2020-07" db="EMBL/GenBank/DDBJ databases">
        <authorList>
            <person name="Vera ALvarez R."/>
            <person name="Arias-Moreno D.M."/>
            <person name="Jimenez-Jacinto V."/>
            <person name="Jimenez-Bremont J.F."/>
            <person name="Swaminathan K."/>
            <person name="Moose S.P."/>
            <person name="Guerrero-Gonzalez M.L."/>
            <person name="Marino-Ramirez L."/>
            <person name="Landsman D."/>
            <person name="Rodriguez-Kessler M."/>
            <person name="Delgado-Sanchez P."/>
        </authorList>
    </citation>
    <scope>NUCLEOTIDE SEQUENCE</scope>
    <source>
        <tissue evidence="2">Cladode</tissue>
    </source>
</reference>
<name>A0A7C8ZL79_OPUST</name>
<protein>
    <submittedName>
        <fullName evidence="2">Uncharacterized protein</fullName>
    </submittedName>
</protein>
<organism evidence="2">
    <name type="scientific">Opuntia streptacantha</name>
    <name type="common">Prickly pear cactus</name>
    <name type="synonym">Opuntia cardona</name>
    <dbReference type="NCBI Taxonomy" id="393608"/>
    <lineage>
        <taxon>Eukaryota</taxon>
        <taxon>Viridiplantae</taxon>
        <taxon>Streptophyta</taxon>
        <taxon>Embryophyta</taxon>
        <taxon>Tracheophyta</taxon>
        <taxon>Spermatophyta</taxon>
        <taxon>Magnoliopsida</taxon>
        <taxon>eudicotyledons</taxon>
        <taxon>Gunneridae</taxon>
        <taxon>Pentapetalae</taxon>
        <taxon>Caryophyllales</taxon>
        <taxon>Cactineae</taxon>
        <taxon>Cactaceae</taxon>
        <taxon>Opuntioideae</taxon>
        <taxon>Opuntia</taxon>
    </lineage>
</organism>
<reference evidence="2" key="1">
    <citation type="journal article" date="2013" name="J. Plant Res.">
        <title>Effect of fungi and light on seed germination of three Opuntia species from semiarid lands of central Mexico.</title>
        <authorList>
            <person name="Delgado-Sanchez P."/>
            <person name="Jimenez-Bremont J.F."/>
            <person name="Guerrero-Gonzalez Mde L."/>
            <person name="Flores J."/>
        </authorList>
    </citation>
    <scope>NUCLEOTIDE SEQUENCE</scope>
    <source>
        <tissue evidence="2">Cladode</tissue>
    </source>
</reference>
<dbReference type="EMBL" id="GISG01144951">
    <property type="protein sequence ID" value="MBA4646132.1"/>
    <property type="molecule type" value="Transcribed_RNA"/>
</dbReference>
<keyword evidence="1" id="KW-0472">Membrane</keyword>
<dbReference type="EMBL" id="GISG01144952">
    <property type="protein sequence ID" value="MBA4646133.1"/>
    <property type="molecule type" value="Transcribed_RNA"/>
</dbReference>
<dbReference type="AlphaFoldDB" id="A0A7C8ZL79"/>
<keyword evidence="1" id="KW-1133">Transmembrane helix</keyword>
<feature type="transmembrane region" description="Helical" evidence="1">
    <location>
        <begin position="37"/>
        <end position="59"/>
    </location>
</feature>
<accession>A0A7C8ZL79</accession>
<evidence type="ECO:0000256" key="1">
    <source>
        <dbReference type="SAM" id="Phobius"/>
    </source>
</evidence>
<keyword evidence="1" id="KW-0812">Transmembrane</keyword>
<proteinExistence type="predicted"/>
<sequence length="105" mass="12405">MSSICSSRGCLSSIIHYYQMPFDINQSLNNSFHCSKFINSLLCCTVATFCMLLFHIPLYQIFLSHPRQTCPFMQCTLFNLSKTHNKSMRYFVKIFIRYHMLLLLM</sequence>